<evidence type="ECO:0000256" key="1">
    <source>
        <dbReference type="ARBA" id="ARBA00005568"/>
    </source>
</evidence>
<dbReference type="InterPro" id="IPR005000">
    <property type="entry name" value="Aldolase/citrate-lyase_domain"/>
</dbReference>
<dbReference type="OrthoDB" id="1098025at2"/>
<dbReference type="InterPro" id="IPR040442">
    <property type="entry name" value="Pyrv_kinase-like_dom_sf"/>
</dbReference>
<dbReference type="Gene3D" id="3.20.20.60">
    <property type="entry name" value="Phosphoenolpyruvate-binding domains"/>
    <property type="match status" value="1"/>
</dbReference>
<dbReference type="AlphaFoldDB" id="A0A399D5H5"/>
<evidence type="ECO:0000259" key="4">
    <source>
        <dbReference type="Pfam" id="PF03328"/>
    </source>
</evidence>
<dbReference type="Proteomes" id="UP000266441">
    <property type="component" value="Unassembled WGS sequence"/>
</dbReference>
<reference evidence="5 6" key="1">
    <citation type="journal article" date="2015" name="Int. J. Syst. Evol. Microbiol.">
        <title>Mariniphaga sediminis sp. nov., isolated from coastal sediment.</title>
        <authorList>
            <person name="Wang F.Q."/>
            <person name="Shen Q.Y."/>
            <person name="Chen G.J."/>
            <person name="Du Z.J."/>
        </authorList>
    </citation>
    <scope>NUCLEOTIDE SEQUENCE [LARGE SCALE GENOMIC DNA]</scope>
    <source>
        <strain evidence="5 6">SY21</strain>
    </source>
</reference>
<dbReference type="InterPro" id="IPR015813">
    <property type="entry name" value="Pyrv/PenolPyrv_kinase-like_dom"/>
</dbReference>
<keyword evidence="6" id="KW-1185">Reference proteome</keyword>
<sequence>MRLLENIRNKKLSIGPFSKSCDSAIIECIGLAGFDFVIIDLEHGPNSMETAQNLVRAATLYQITPIIRVNENNESMISKALDIGAQGVQVPQINNEQSARNVINAARFSPSGNRGVCRYVRAAEYSKKNKNDYFEYSNKNTLIIIQIEGKKGLENIDSILQVEGIDIVFIGPYDLSQSMGVPGQTNHPKVLEAMKMITEKANHYNKIVGTFIETPSDLKIWKDLGLLYLSYKVDVGIFYDACYNIYNELNEV</sequence>
<dbReference type="InterPro" id="IPR050251">
    <property type="entry name" value="HpcH-HpaI_aldolase"/>
</dbReference>
<dbReference type="Pfam" id="PF03328">
    <property type="entry name" value="HpcH_HpaI"/>
    <property type="match status" value="1"/>
</dbReference>
<dbReference type="EMBL" id="QWET01000001">
    <property type="protein sequence ID" value="RIH67134.1"/>
    <property type="molecule type" value="Genomic_DNA"/>
</dbReference>
<accession>A0A399D5H5</accession>
<keyword evidence="3" id="KW-0456">Lyase</keyword>
<dbReference type="RefSeq" id="WP_119348158.1">
    <property type="nucleotide sequence ID" value="NZ_QWET01000001.1"/>
</dbReference>
<dbReference type="GO" id="GO:0005737">
    <property type="term" value="C:cytoplasm"/>
    <property type="evidence" value="ECO:0007669"/>
    <property type="project" value="TreeGrafter"/>
</dbReference>
<comment type="similarity">
    <text evidence="1">Belongs to the HpcH/HpaI aldolase family.</text>
</comment>
<protein>
    <submittedName>
        <fullName evidence="5">Aldolase</fullName>
    </submittedName>
</protein>
<comment type="caution">
    <text evidence="5">The sequence shown here is derived from an EMBL/GenBank/DDBJ whole genome shotgun (WGS) entry which is preliminary data.</text>
</comment>
<organism evidence="5 6">
    <name type="scientific">Mariniphaga sediminis</name>
    <dbReference type="NCBI Taxonomy" id="1628158"/>
    <lineage>
        <taxon>Bacteria</taxon>
        <taxon>Pseudomonadati</taxon>
        <taxon>Bacteroidota</taxon>
        <taxon>Bacteroidia</taxon>
        <taxon>Marinilabiliales</taxon>
        <taxon>Prolixibacteraceae</taxon>
        <taxon>Mariniphaga</taxon>
    </lineage>
</organism>
<dbReference type="GO" id="GO:0046872">
    <property type="term" value="F:metal ion binding"/>
    <property type="evidence" value="ECO:0007669"/>
    <property type="project" value="UniProtKB-KW"/>
</dbReference>
<name>A0A399D5H5_9BACT</name>
<dbReference type="SUPFAM" id="SSF51621">
    <property type="entry name" value="Phosphoenolpyruvate/pyruvate domain"/>
    <property type="match status" value="1"/>
</dbReference>
<proteinExistence type="inferred from homology"/>
<dbReference type="PANTHER" id="PTHR30502:SF0">
    <property type="entry name" value="PHOSPHOENOLPYRUVATE CARBOXYLASE FAMILY PROTEIN"/>
    <property type="match status" value="1"/>
</dbReference>
<evidence type="ECO:0000313" key="6">
    <source>
        <dbReference type="Proteomes" id="UP000266441"/>
    </source>
</evidence>
<keyword evidence="2" id="KW-0479">Metal-binding</keyword>
<gene>
    <name evidence="5" type="ORF">D1164_01515</name>
</gene>
<evidence type="ECO:0000313" key="5">
    <source>
        <dbReference type="EMBL" id="RIH67134.1"/>
    </source>
</evidence>
<evidence type="ECO:0000256" key="2">
    <source>
        <dbReference type="ARBA" id="ARBA00022723"/>
    </source>
</evidence>
<feature type="domain" description="HpcH/HpaI aldolase/citrate lyase" evidence="4">
    <location>
        <begin position="15"/>
        <end position="211"/>
    </location>
</feature>
<evidence type="ECO:0000256" key="3">
    <source>
        <dbReference type="ARBA" id="ARBA00023239"/>
    </source>
</evidence>
<dbReference type="PANTHER" id="PTHR30502">
    <property type="entry name" value="2-KETO-3-DEOXY-L-RHAMNONATE ALDOLASE"/>
    <property type="match status" value="1"/>
</dbReference>
<dbReference type="GO" id="GO:0016832">
    <property type="term" value="F:aldehyde-lyase activity"/>
    <property type="evidence" value="ECO:0007669"/>
    <property type="project" value="TreeGrafter"/>
</dbReference>